<organism evidence="6 7">
    <name type="scientific">Hallerella porci</name>
    <dbReference type="NCBI Taxonomy" id="1945871"/>
    <lineage>
        <taxon>Bacteria</taxon>
        <taxon>Pseudomonadati</taxon>
        <taxon>Fibrobacterota</taxon>
        <taxon>Fibrobacteria</taxon>
        <taxon>Fibrobacterales</taxon>
        <taxon>Fibrobacteraceae</taxon>
        <taxon>Hallerella</taxon>
    </lineage>
</organism>
<name>A0ABX5LMU6_9BACT</name>
<dbReference type="InterPro" id="IPR000184">
    <property type="entry name" value="Bac_surfAg_D15"/>
</dbReference>
<dbReference type="InterPro" id="IPR039910">
    <property type="entry name" value="D15-like"/>
</dbReference>
<comment type="subcellular location">
    <subcellularLocation>
        <location evidence="1">Membrane</location>
    </subcellularLocation>
</comment>
<reference evidence="6 7" key="1">
    <citation type="submission" date="2018-05" db="EMBL/GenBank/DDBJ databases">
        <title>Animal gut microbial communities from fecal samples from Wisconsin, USA.</title>
        <authorList>
            <person name="Neumann A."/>
        </authorList>
    </citation>
    <scope>NUCLEOTIDE SEQUENCE [LARGE SCALE GENOMIC DNA]</scope>
    <source>
        <strain evidence="6 7">UWS4</strain>
    </source>
</reference>
<evidence type="ECO:0000256" key="3">
    <source>
        <dbReference type="SAM" id="SignalP"/>
    </source>
</evidence>
<dbReference type="Pfam" id="PF07244">
    <property type="entry name" value="POTRA"/>
    <property type="match status" value="1"/>
</dbReference>
<gene>
    <name evidence="6" type="ORF">B0H50_10867</name>
</gene>
<sequence>MQKLLLIFFSIFFFCAAAFADDSPADSSQIKNPWKVSFIGNSLYTDEQLALELDIPEEFGVVDTIRQDFLMQVARTNLELLYYSDGYFSFTSKMEILRNQTDAVDTIPYTLYRFYIEEGEPYTFNEMKIERDSLADSVALKGIRFKPGANYDPSIVADDVQQIQVLYREHGFLHVRADYLEYLDTLHHQVNVEIYIEPGTKVRMGEFSSNTYKPARIARLDTSDTKGLSDTAWLNSLWRIPKGEVINGKTYTTFRSKLLSTQIFSSIHLEDSPRSDSLYDVHFSAVERMPGESRYSVFFEEVYGFGASAMAKHKNFFGRFHEGSASILVAQNKQELTLGYANPLLFGTRFNFIPTAIRFDDHISFNHEKTSPPAYPDSLEERYEVINRADLTFGITKNVRFRATLDTRFVQKNETRFFKVKGETALTFDYTDDYFNPTKGVRFLPKLGVGANFTGNIRDPRMEGNPYSYSEFTAIGYLPLFGPFLSAASVSYGKFFDKAMEDDARIFYQGGSRTVRGYRFRSIYPSYTSVDEDGEEVINTGLTPEYVRANVELRINSPFDVIRNWQLVEFYDWTHVSDKSGVYASKSNAAFGTGIRYKWQFLTFRLDYTFKKDFSNSGAESFSFQRINFDLSQAF</sequence>
<keyword evidence="3" id="KW-0732">Signal</keyword>
<keyword evidence="7" id="KW-1185">Reference proteome</keyword>
<evidence type="ECO:0000313" key="6">
    <source>
        <dbReference type="EMBL" id="PWL03224.1"/>
    </source>
</evidence>
<dbReference type="EMBL" id="QGHD01000008">
    <property type="protein sequence ID" value="PWL03224.1"/>
    <property type="molecule type" value="Genomic_DNA"/>
</dbReference>
<dbReference type="InterPro" id="IPR010827">
    <property type="entry name" value="BamA/TamA_POTRA"/>
</dbReference>
<accession>A0ABX5LMU6</accession>
<feature type="domain" description="Bacterial surface antigen (D15)" evidence="4">
    <location>
        <begin position="315"/>
        <end position="635"/>
    </location>
</feature>
<evidence type="ECO:0000256" key="2">
    <source>
        <dbReference type="ARBA" id="ARBA00023136"/>
    </source>
</evidence>
<feature type="chain" id="PRO_5046994815" evidence="3">
    <location>
        <begin position="21"/>
        <end position="635"/>
    </location>
</feature>
<evidence type="ECO:0000256" key="1">
    <source>
        <dbReference type="ARBA" id="ARBA00004370"/>
    </source>
</evidence>
<dbReference type="Proteomes" id="UP000245523">
    <property type="component" value="Unassembled WGS sequence"/>
</dbReference>
<dbReference type="Pfam" id="PF01103">
    <property type="entry name" value="Omp85"/>
    <property type="match status" value="1"/>
</dbReference>
<evidence type="ECO:0000259" key="4">
    <source>
        <dbReference type="Pfam" id="PF01103"/>
    </source>
</evidence>
<comment type="caution">
    <text evidence="6">The sequence shown here is derived from an EMBL/GenBank/DDBJ whole genome shotgun (WGS) entry which is preliminary data.</text>
</comment>
<dbReference type="PANTHER" id="PTHR12815">
    <property type="entry name" value="SORTING AND ASSEMBLY MACHINERY SAMM50 PROTEIN FAMILY MEMBER"/>
    <property type="match status" value="1"/>
</dbReference>
<proteinExistence type="predicted"/>
<protein>
    <submittedName>
        <fullName evidence="6">Outer membrane protein assembly factor BamA</fullName>
    </submittedName>
</protein>
<keyword evidence="2" id="KW-0472">Membrane</keyword>
<feature type="domain" description="POTRA" evidence="5">
    <location>
        <begin position="122"/>
        <end position="199"/>
    </location>
</feature>
<dbReference type="RefSeq" id="WP_158275887.1">
    <property type="nucleotide sequence ID" value="NZ_QGHD01000008.1"/>
</dbReference>
<dbReference type="Gene3D" id="2.40.160.50">
    <property type="entry name" value="membrane protein fhac: a member of the omp85/tpsb transporter family"/>
    <property type="match status" value="1"/>
</dbReference>
<evidence type="ECO:0000313" key="7">
    <source>
        <dbReference type="Proteomes" id="UP000245523"/>
    </source>
</evidence>
<feature type="signal peptide" evidence="3">
    <location>
        <begin position="1"/>
        <end position="20"/>
    </location>
</feature>
<dbReference type="Gene3D" id="3.10.20.310">
    <property type="entry name" value="membrane protein fhac"/>
    <property type="match status" value="1"/>
</dbReference>
<dbReference type="PANTHER" id="PTHR12815:SF42">
    <property type="entry name" value="BACTERIAL SURFACE ANTIGEN (D15) DOMAIN-CONTAINING PROTEIN"/>
    <property type="match status" value="1"/>
</dbReference>
<evidence type="ECO:0000259" key="5">
    <source>
        <dbReference type="Pfam" id="PF07244"/>
    </source>
</evidence>